<keyword evidence="1" id="KW-1133">Transmembrane helix</keyword>
<keyword evidence="3" id="KW-1185">Reference proteome</keyword>
<comment type="caution">
    <text evidence="2">The sequence shown here is derived from an EMBL/GenBank/DDBJ whole genome shotgun (WGS) entry which is preliminary data.</text>
</comment>
<protein>
    <submittedName>
        <fullName evidence="2">Uncharacterized protein</fullName>
    </submittedName>
</protein>
<evidence type="ECO:0000313" key="2">
    <source>
        <dbReference type="EMBL" id="MDY8109135.1"/>
    </source>
</evidence>
<feature type="transmembrane region" description="Helical" evidence="1">
    <location>
        <begin position="38"/>
        <end position="57"/>
    </location>
</feature>
<accession>A0ABU5I209</accession>
<organism evidence="2 3">
    <name type="scientific">Fulvimarina uroteuthidis</name>
    <dbReference type="NCBI Taxonomy" id="3098149"/>
    <lineage>
        <taxon>Bacteria</taxon>
        <taxon>Pseudomonadati</taxon>
        <taxon>Pseudomonadota</taxon>
        <taxon>Alphaproteobacteria</taxon>
        <taxon>Hyphomicrobiales</taxon>
        <taxon>Aurantimonadaceae</taxon>
        <taxon>Fulvimarina</taxon>
    </lineage>
</organism>
<proteinExistence type="predicted"/>
<name>A0ABU5I209_9HYPH</name>
<reference evidence="2 3" key="1">
    <citation type="submission" date="2023-12" db="EMBL/GenBank/DDBJ databases">
        <title>Description of Novel Strain Fulvimarina sp. 2208YS6-2-32 isolated from Uroteuthis (Photololigo) edulis.</title>
        <authorList>
            <person name="Park J.-S."/>
        </authorList>
    </citation>
    <scope>NUCLEOTIDE SEQUENCE [LARGE SCALE GENOMIC DNA]</scope>
    <source>
        <strain evidence="2 3">2208YS6-2-32</strain>
    </source>
</reference>
<dbReference type="Proteomes" id="UP001294412">
    <property type="component" value="Unassembled WGS sequence"/>
</dbReference>
<evidence type="ECO:0000256" key="1">
    <source>
        <dbReference type="SAM" id="Phobius"/>
    </source>
</evidence>
<evidence type="ECO:0000313" key="3">
    <source>
        <dbReference type="Proteomes" id="UP001294412"/>
    </source>
</evidence>
<gene>
    <name evidence="2" type="ORF">U0C82_08250</name>
</gene>
<keyword evidence="1" id="KW-0472">Membrane</keyword>
<dbReference type="EMBL" id="JAXLPB010000002">
    <property type="protein sequence ID" value="MDY8109135.1"/>
    <property type="molecule type" value="Genomic_DNA"/>
</dbReference>
<keyword evidence="1" id="KW-0812">Transmembrane</keyword>
<sequence>MALAVLKFSYVFLFVPRCALFVIGSVLAAELFEGGQVIPALLLYIAVLVVSWVLYAIQDEIKMFRDAYADAK</sequence>
<dbReference type="RefSeq" id="WP_322186590.1">
    <property type="nucleotide sequence ID" value="NZ_JAXLPB010000002.1"/>
</dbReference>